<name>K2NL00_TRYCR</name>
<evidence type="ECO:0000256" key="1">
    <source>
        <dbReference type="SAM" id="MobiDB-lite"/>
    </source>
</evidence>
<evidence type="ECO:0000256" key="2">
    <source>
        <dbReference type="SAM" id="SignalP"/>
    </source>
</evidence>
<dbReference type="EMBL" id="AHKC01012957">
    <property type="protein sequence ID" value="EKF29557.1"/>
    <property type="molecule type" value="Genomic_DNA"/>
</dbReference>
<proteinExistence type="predicted"/>
<keyword evidence="4" id="KW-1185">Reference proteome</keyword>
<feature type="compositionally biased region" description="Basic and acidic residues" evidence="1">
    <location>
        <begin position="217"/>
        <end position="227"/>
    </location>
</feature>
<feature type="chain" id="PRO_5003862232" evidence="2">
    <location>
        <begin position="26"/>
        <end position="309"/>
    </location>
</feature>
<feature type="signal peptide" evidence="2">
    <location>
        <begin position="1"/>
        <end position="25"/>
    </location>
</feature>
<evidence type="ECO:0000313" key="4">
    <source>
        <dbReference type="Proteomes" id="UP000007350"/>
    </source>
</evidence>
<feature type="compositionally biased region" description="Basic and acidic residues" evidence="1">
    <location>
        <begin position="118"/>
        <end position="139"/>
    </location>
</feature>
<dbReference type="AlphaFoldDB" id="K2NL00"/>
<feature type="compositionally biased region" description="Polar residues" evidence="1">
    <location>
        <begin position="256"/>
        <end position="286"/>
    </location>
</feature>
<keyword evidence="2" id="KW-0732">Signal</keyword>
<feature type="compositionally biased region" description="Acidic residues" evidence="1">
    <location>
        <begin position="228"/>
        <end position="241"/>
    </location>
</feature>
<reference evidence="3 4" key="1">
    <citation type="journal article" date="2012" name="BMC Genomics">
        <title>Comparative genomic analysis of human infective Trypanosoma cruzi lineages with the bat-restricted subspecies T. cruzi marinkellei.</title>
        <authorList>
            <person name="Franzen O."/>
            <person name="Talavera-Lopez C."/>
            <person name="Ochaya S."/>
            <person name="Butler C.E."/>
            <person name="Messenger L.A."/>
            <person name="Lewis M.D."/>
            <person name="Llewellyn M.S."/>
            <person name="Marinkelle C.J."/>
            <person name="Tyler K.M."/>
            <person name="Miles M.A."/>
            <person name="Andersson B."/>
        </authorList>
    </citation>
    <scope>NUCLEOTIDE SEQUENCE [LARGE SCALE GENOMIC DNA]</scope>
    <source>
        <strain evidence="3 4">B7</strain>
    </source>
</reference>
<feature type="compositionally biased region" description="Basic and acidic residues" evidence="1">
    <location>
        <begin position="184"/>
        <end position="210"/>
    </location>
</feature>
<dbReference type="Proteomes" id="UP000007350">
    <property type="component" value="Unassembled WGS sequence"/>
</dbReference>
<feature type="region of interest" description="Disordered" evidence="1">
    <location>
        <begin position="97"/>
        <end position="286"/>
    </location>
</feature>
<feature type="compositionally biased region" description="Polar residues" evidence="1">
    <location>
        <begin position="160"/>
        <end position="180"/>
    </location>
</feature>
<accession>K2NL00</accession>
<organism evidence="3 4">
    <name type="scientific">Trypanosoma cruzi marinkellei</name>
    <dbReference type="NCBI Taxonomy" id="85056"/>
    <lineage>
        <taxon>Eukaryota</taxon>
        <taxon>Discoba</taxon>
        <taxon>Euglenozoa</taxon>
        <taxon>Kinetoplastea</taxon>
        <taxon>Metakinetoplastina</taxon>
        <taxon>Trypanosomatida</taxon>
        <taxon>Trypanosomatidae</taxon>
        <taxon>Trypanosoma</taxon>
        <taxon>Schizotrypanum</taxon>
    </lineage>
</organism>
<evidence type="ECO:0000313" key="3">
    <source>
        <dbReference type="EMBL" id="EKF29557.1"/>
    </source>
</evidence>
<dbReference type="OrthoDB" id="10561387at2759"/>
<protein>
    <submittedName>
        <fullName evidence="3">Mucin-associated surface protein (MASP), putative</fullName>
    </submittedName>
</protein>
<comment type="caution">
    <text evidence="3">The sequence shown here is derived from an EMBL/GenBank/DDBJ whole genome shotgun (WGS) entry which is preliminary data.</text>
</comment>
<gene>
    <name evidence="3" type="ORF">MOQ_006653</name>
</gene>
<sequence>MAMMMTGRVLLVCALCVLWCGAAVAVSAADEAGGGDGSAGEYLLLQWRARLQTECAEEVGKRTGGRANASAVGECVRHGMDSLHAVVGGRSRWRRQRPAFAASAATPPAPEGGAKENLITRKDVQTRDKDSPTEKKKETLAASGQPPTVKPTGDEKTLLNPETDTVSSQNGTSDQGQDSGKNAKKQEEKGEEKEDKGEKKITEDTGKKEADEEEDKEGEKEDERNGEEKEEEQKDQEEDKDVDATLEGMLAGGQVKRNSTSGPEGVPNKTNTEGTQAPGNSDSSTAVYHTTSPLSFLLFASAAAAVVAA</sequence>